<dbReference type="InterPro" id="IPR043129">
    <property type="entry name" value="ATPase_NBD"/>
</dbReference>
<evidence type="ECO:0000256" key="9">
    <source>
        <dbReference type="RuleBase" id="RU003322"/>
    </source>
</evidence>
<dbReference type="Proteomes" id="UP000292345">
    <property type="component" value="Unassembled WGS sequence"/>
</dbReference>
<dbReference type="InterPro" id="IPR012725">
    <property type="entry name" value="Chaperone_DnaK"/>
</dbReference>
<evidence type="ECO:0000256" key="10">
    <source>
        <dbReference type="SAM" id="MobiDB-lite"/>
    </source>
</evidence>
<accession>A0A4Q7EGC8</accession>
<dbReference type="EMBL" id="PPUZ01000031">
    <property type="protein sequence ID" value="RZM80594.1"/>
    <property type="molecule type" value="Genomic_DNA"/>
</dbReference>
<dbReference type="NCBIfam" id="TIGR02350">
    <property type="entry name" value="prok_dnaK"/>
    <property type="match status" value="1"/>
</dbReference>
<keyword evidence="5 8" id="KW-0067">ATP-binding</keyword>
<dbReference type="PROSITE" id="PS00329">
    <property type="entry name" value="HSP70_2"/>
    <property type="match status" value="1"/>
</dbReference>
<evidence type="ECO:0000256" key="8">
    <source>
        <dbReference type="HAMAP-Rule" id="MF_00332"/>
    </source>
</evidence>
<reference evidence="11 12" key="1">
    <citation type="submission" date="2018-01" db="EMBL/GenBank/DDBJ databases">
        <title>Co-occurrence of chitin degradation, pigmentation and bioactivity in marine Pseudoalteromonas.</title>
        <authorList>
            <person name="Paulsen S."/>
            <person name="Gram L."/>
            <person name="Machado H."/>
        </authorList>
    </citation>
    <scope>NUCLEOTIDE SEQUENCE [LARGE SCALE GENOMIC DNA]</scope>
    <source>
        <strain evidence="11 12">S1946</strain>
    </source>
</reference>
<evidence type="ECO:0000256" key="2">
    <source>
        <dbReference type="ARBA" id="ARBA00014415"/>
    </source>
</evidence>
<dbReference type="InterPro" id="IPR013126">
    <property type="entry name" value="Hsp_70_fam"/>
</dbReference>
<sequence length="640" mass="69160">MGKIIGIDLGTTNSCVAVLDGDKTRVIENAEGDRTTPSVIAFTEEGETLVGQPAKRQAVTNPQNTLYAIKRLIGRRFEDEEVQRDIGIMPFKIVKADNGDAWVEVRGEKRAAPQISAEVLKKMKKTAEDFLGEEVTEAVITVPAYFNDSQRQATKDAGRIAGLDVKRIINEPTAAALAYGMDKKQGDNVVAVYDLGGGTFDISIIEIDEVEGEHTFEVLATNGDTHLGGEDFDNRVINYLVAEFKKDQGIDLKTDPLAMQRVKEAAEKAKIELSSAQQTEVNLPYVTADATGPKHMNVKLTRAKLESLVEDLVAQSIEPLKRALADADLSVSDVNDIILVGGQTRMPLVQKKVAEFFGKEPRKDVNPDEAVAVGAAVQGGVLAGDVKDVLLLDVCPLSLGIETMGQVMTALIEKNTTIPTKKSQTFSTAEDNQSAVTIHVLQGERKRSSDNKSLGQFNLEGIRPAQRGVPQIEVTFDIDADGILHVSAKDKDTGKEQKITIQASSGLSDDEIEKMVRDAEANAEEDKKFEELVGARNQADALVHATRKQIEEAGDDLPADDKTAIEAALSELETAIKGESKEEIDAKTQALAEKSQKLMEIAQAKAQAQQAGGADAGAQQANKADDDVVDAEFEEVKDDK</sequence>
<dbReference type="PROSITE" id="PS00297">
    <property type="entry name" value="HSP70_1"/>
    <property type="match status" value="1"/>
</dbReference>
<dbReference type="Gene3D" id="3.30.420.40">
    <property type="match status" value="2"/>
</dbReference>
<dbReference type="Gene3D" id="2.60.34.10">
    <property type="entry name" value="Substrate Binding Domain Of DNAk, Chain A, domain 1"/>
    <property type="match status" value="1"/>
</dbReference>
<proteinExistence type="evidence at transcript level"/>
<keyword evidence="3 8" id="KW-0597">Phosphoprotein</keyword>
<organism evidence="11 12">
    <name type="scientific">Pseudoalteromonas rubra</name>
    <dbReference type="NCBI Taxonomy" id="43658"/>
    <lineage>
        <taxon>Bacteria</taxon>
        <taxon>Pseudomonadati</taxon>
        <taxon>Pseudomonadota</taxon>
        <taxon>Gammaproteobacteria</taxon>
        <taxon>Alteromonadales</taxon>
        <taxon>Pseudoalteromonadaceae</taxon>
        <taxon>Pseudoalteromonas</taxon>
    </lineage>
</organism>
<evidence type="ECO:0000256" key="1">
    <source>
        <dbReference type="ARBA" id="ARBA00007381"/>
    </source>
</evidence>
<dbReference type="GO" id="GO:0051082">
    <property type="term" value="F:unfolded protein binding"/>
    <property type="evidence" value="ECO:0007669"/>
    <property type="project" value="InterPro"/>
</dbReference>
<dbReference type="FunFam" id="3.30.420.40:FF:000004">
    <property type="entry name" value="Molecular chaperone DnaK"/>
    <property type="match status" value="1"/>
</dbReference>
<dbReference type="RefSeq" id="WP_130245072.1">
    <property type="nucleotide sequence ID" value="NZ_PPUZ01000031.1"/>
</dbReference>
<dbReference type="InterPro" id="IPR018181">
    <property type="entry name" value="Heat_shock_70_CS"/>
</dbReference>
<feature type="modified residue" description="Phosphothreonine; by autocatalysis" evidence="8">
    <location>
        <position position="199"/>
    </location>
</feature>
<dbReference type="SUPFAM" id="SSF100934">
    <property type="entry name" value="Heat shock protein 70kD (HSP70), C-terminal subdomain"/>
    <property type="match status" value="1"/>
</dbReference>
<evidence type="ECO:0000256" key="7">
    <source>
        <dbReference type="ARBA" id="ARBA00023186"/>
    </source>
</evidence>
<evidence type="ECO:0000313" key="11">
    <source>
        <dbReference type="EMBL" id="RZM80594.1"/>
    </source>
</evidence>
<dbReference type="PANTHER" id="PTHR19375">
    <property type="entry name" value="HEAT SHOCK PROTEIN 70KDA"/>
    <property type="match status" value="1"/>
</dbReference>
<comment type="caution">
    <text evidence="11">The sequence shown here is derived from an EMBL/GenBank/DDBJ whole genome shotgun (WGS) entry which is preliminary data.</text>
</comment>
<dbReference type="Pfam" id="PF00012">
    <property type="entry name" value="HSP70"/>
    <property type="match status" value="1"/>
</dbReference>
<dbReference type="FunFam" id="3.90.640.10:FF:000003">
    <property type="entry name" value="Molecular chaperone DnaK"/>
    <property type="match status" value="1"/>
</dbReference>
<feature type="compositionally biased region" description="Low complexity" evidence="10">
    <location>
        <begin position="604"/>
        <end position="622"/>
    </location>
</feature>
<dbReference type="Gene3D" id="1.20.1270.10">
    <property type="match status" value="1"/>
</dbReference>
<evidence type="ECO:0000256" key="6">
    <source>
        <dbReference type="ARBA" id="ARBA00023016"/>
    </source>
</evidence>
<feature type="region of interest" description="Disordered" evidence="10">
    <location>
        <begin position="604"/>
        <end position="627"/>
    </location>
</feature>
<evidence type="ECO:0000256" key="5">
    <source>
        <dbReference type="ARBA" id="ARBA00022840"/>
    </source>
</evidence>
<dbReference type="InterPro" id="IPR029048">
    <property type="entry name" value="HSP70_C_sf"/>
</dbReference>
<dbReference type="FunFam" id="1.20.1270.10:FF:000001">
    <property type="entry name" value="Molecular chaperone DnaK"/>
    <property type="match status" value="1"/>
</dbReference>
<gene>
    <name evidence="8" type="primary">dnaK</name>
    <name evidence="11" type="ORF">C3B51_11045</name>
</gene>
<dbReference type="SUPFAM" id="SSF53067">
    <property type="entry name" value="Actin-like ATPase domain"/>
    <property type="match status" value="2"/>
</dbReference>
<dbReference type="FunFam" id="2.60.34.10:FF:000014">
    <property type="entry name" value="Chaperone protein DnaK HSP70"/>
    <property type="match status" value="1"/>
</dbReference>
<keyword evidence="4 8" id="KW-0547">Nucleotide-binding</keyword>
<dbReference type="GO" id="GO:0005524">
    <property type="term" value="F:ATP binding"/>
    <property type="evidence" value="ECO:0007669"/>
    <property type="project" value="UniProtKB-UniRule"/>
</dbReference>
<dbReference type="PROSITE" id="PS01036">
    <property type="entry name" value="HSP70_3"/>
    <property type="match status" value="1"/>
</dbReference>
<dbReference type="PRINTS" id="PR00301">
    <property type="entry name" value="HEATSHOCK70"/>
</dbReference>
<dbReference type="CDD" id="cd10234">
    <property type="entry name" value="ASKHA_NBD_HSP70_DnaK-like"/>
    <property type="match status" value="1"/>
</dbReference>
<dbReference type="GO" id="GO:0140662">
    <property type="term" value="F:ATP-dependent protein folding chaperone"/>
    <property type="evidence" value="ECO:0007669"/>
    <property type="project" value="InterPro"/>
</dbReference>
<comment type="induction">
    <text evidence="8">By stress conditions e.g. heat shock.</text>
</comment>
<evidence type="ECO:0000313" key="12">
    <source>
        <dbReference type="Proteomes" id="UP000292345"/>
    </source>
</evidence>
<keyword evidence="7 8" id="KW-0143">Chaperone</keyword>
<evidence type="ECO:0000256" key="3">
    <source>
        <dbReference type="ARBA" id="ARBA00022553"/>
    </source>
</evidence>
<dbReference type="SUPFAM" id="SSF100920">
    <property type="entry name" value="Heat shock protein 70kD (HSP70), peptide-binding domain"/>
    <property type="match status" value="1"/>
</dbReference>
<keyword evidence="6 8" id="KW-0346">Stress response</keyword>
<name>A0A4Q7EGC8_9GAMM</name>
<comment type="similarity">
    <text evidence="1 8 9">Belongs to the heat shock protein 70 family.</text>
</comment>
<dbReference type="AlphaFoldDB" id="A0A4Q7EGC8"/>
<dbReference type="Gene3D" id="3.90.640.10">
    <property type="entry name" value="Actin, Chain A, domain 4"/>
    <property type="match status" value="1"/>
</dbReference>
<comment type="function">
    <text evidence="8">Acts as a chaperone.</text>
</comment>
<dbReference type="NCBIfam" id="NF001413">
    <property type="entry name" value="PRK00290.1"/>
    <property type="match status" value="1"/>
</dbReference>
<dbReference type="InterPro" id="IPR029047">
    <property type="entry name" value="HSP70_peptide-bd_sf"/>
</dbReference>
<dbReference type="HAMAP" id="MF_00332">
    <property type="entry name" value="DnaK"/>
    <property type="match status" value="1"/>
</dbReference>
<evidence type="ECO:0000256" key="4">
    <source>
        <dbReference type="ARBA" id="ARBA00022741"/>
    </source>
</evidence>
<protein>
    <recommendedName>
        <fullName evidence="2 8">Chaperone protein DnaK</fullName>
    </recommendedName>
    <alternativeName>
        <fullName evidence="8">HSP70</fullName>
    </alternativeName>
    <alternativeName>
        <fullName evidence="8">Heat shock 70 kDa protein</fullName>
    </alternativeName>
    <alternativeName>
        <fullName evidence="8">Heat shock protein 70</fullName>
    </alternativeName>
</protein>